<evidence type="ECO:0000313" key="1">
    <source>
        <dbReference type="EMBL" id="PIR87179.1"/>
    </source>
</evidence>
<organism evidence="1 2">
    <name type="scientific">Candidatus Harrisonbacteria bacterium CG10_big_fil_rev_8_21_14_0_10_49_15</name>
    <dbReference type="NCBI Taxonomy" id="1974587"/>
    <lineage>
        <taxon>Bacteria</taxon>
        <taxon>Candidatus Harrisoniibacteriota</taxon>
    </lineage>
</organism>
<proteinExistence type="predicted"/>
<sequence>MRSRYLNIPVIILLFAAVVGAQLLYDQQELAEPKVAFSASPATIRSLDLGLHSAVASLFWIEARLDILRLSQTNRKYLDRLAIINHLDPKLATPYAFTVLVLPTIKSYPNGLTDSLEIGERGVAHASPDWRIPFYLATNYHLELSDNQNAAKYFDIAANTPGAPSHIRRFSENYLVLGFRDQTKQIWQTIFETAKDQEIKDRAHLYLARIAVIETLEEAAQQYQSKFGALPQTVDDLITGGILTEIPEDPAGYQYGFNEEGRLKVIE</sequence>
<comment type="caution">
    <text evidence="1">The sequence shown here is derived from an EMBL/GenBank/DDBJ whole genome shotgun (WGS) entry which is preliminary data.</text>
</comment>
<reference evidence="2" key="1">
    <citation type="submission" date="2017-09" db="EMBL/GenBank/DDBJ databases">
        <title>Depth-based differentiation of microbial function through sediment-hosted aquifers and enrichment of novel symbionts in the deep terrestrial subsurface.</title>
        <authorList>
            <person name="Probst A.J."/>
            <person name="Ladd B."/>
            <person name="Jarett J.K."/>
            <person name="Geller-Mcgrath D.E."/>
            <person name="Sieber C.M.K."/>
            <person name="Emerson J.B."/>
            <person name="Anantharaman K."/>
            <person name="Thomas B.C."/>
            <person name="Malmstrom R."/>
            <person name="Stieglmeier M."/>
            <person name="Klingl A."/>
            <person name="Woyke T."/>
            <person name="Ryan C.M."/>
            <person name="Banfield J.F."/>
        </authorList>
    </citation>
    <scope>NUCLEOTIDE SEQUENCE [LARGE SCALE GENOMIC DNA]</scope>
</reference>
<gene>
    <name evidence="1" type="ORF">COU11_01730</name>
</gene>
<evidence type="ECO:0000313" key="2">
    <source>
        <dbReference type="Proteomes" id="UP000229526"/>
    </source>
</evidence>
<dbReference type="AlphaFoldDB" id="A0A2H0UL98"/>
<dbReference type="Proteomes" id="UP000229526">
    <property type="component" value="Unassembled WGS sequence"/>
</dbReference>
<name>A0A2H0UL98_9BACT</name>
<accession>A0A2H0UL98</accession>
<protein>
    <submittedName>
        <fullName evidence="1">Uncharacterized protein</fullName>
    </submittedName>
</protein>
<dbReference type="EMBL" id="PFBD01000017">
    <property type="protein sequence ID" value="PIR87179.1"/>
    <property type="molecule type" value="Genomic_DNA"/>
</dbReference>